<feature type="transmembrane region" description="Helical" evidence="1">
    <location>
        <begin position="81"/>
        <end position="101"/>
    </location>
</feature>
<dbReference type="Pfam" id="PF05987">
    <property type="entry name" value="DUF898"/>
    <property type="match status" value="1"/>
</dbReference>
<dbReference type="RefSeq" id="WP_045673378.1">
    <property type="nucleotide sequence ID" value="NZ_CP011058.1"/>
</dbReference>
<proteinExistence type="predicted"/>
<accession>A0A0D5NS18</accession>
<keyword evidence="1" id="KW-0812">Transmembrane</keyword>
<dbReference type="AlphaFoldDB" id="A0A0D5NS18"/>
<reference evidence="3" key="2">
    <citation type="submission" date="2015-03" db="EMBL/GenBank/DDBJ databases">
        <title>Genome sequence of Paenibacillus beijingensis strain DSM 24997T.</title>
        <authorList>
            <person name="Kwak Y."/>
            <person name="Shin J.-H."/>
        </authorList>
    </citation>
    <scope>NUCLEOTIDE SEQUENCE [LARGE SCALE GENOMIC DNA]</scope>
    <source>
        <strain evidence="3">DSM 24997</strain>
    </source>
</reference>
<gene>
    <name evidence="2" type="ORF">VN24_16060</name>
</gene>
<dbReference type="Proteomes" id="UP000032633">
    <property type="component" value="Chromosome"/>
</dbReference>
<keyword evidence="3" id="KW-1185">Reference proteome</keyword>
<keyword evidence="1" id="KW-0472">Membrane</keyword>
<reference evidence="2 3" key="1">
    <citation type="journal article" date="2015" name="J. Biotechnol.">
        <title>Complete genome sequence of Paenibacillus beijingensis 7188(T) (=DSM 24997(T)), a novel rhizobacterium from jujube garden soil.</title>
        <authorList>
            <person name="Kwak Y."/>
            <person name="Shin J.H."/>
        </authorList>
    </citation>
    <scope>NUCLEOTIDE SEQUENCE [LARGE SCALE GENOMIC DNA]</scope>
    <source>
        <strain evidence="2 3">DSM 24997</strain>
    </source>
</reference>
<evidence type="ECO:0000313" key="2">
    <source>
        <dbReference type="EMBL" id="AJY77787.1"/>
    </source>
</evidence>
<keyword evidence="1" id="KW-1133">Transmembrane helix</keyword>
<name>A0A0D5NS18_9BACL</name>
<evidence type="ECO:0000313" key="3">
    <source>
        <dbReference type="Proteomes" id="UP000032633"/>
    </source>
</evidence>
<sequence>MASVNDAAPQPARLEIQSYFDGKLRQLIGLYIAGWFVTIITFGICYPWSITMIYKWEIEHTVIEGRRLRFEGTAISLFGQWIKWFLLTIVTLGIYSFWLSIKLKEWKTKNTYFM</sequence>
<organism evidence="2 3">
    <name type="scientific">Paenibacillus beijingensis</name>
    <dbReference type="NCBI Taxonomy" id="1126833"/>
    <lineage>
        <taxon>Bacteria</taxon>
        <taxon>Bacillati</taxon>
        <taxon>Bacillota</taxon>
        <taxon>Bacilli</taxon>
        <taxon>Bacillales</taxon>
        <taxon>Paenibacillaceae</taxon>
        <taxon>Paenibacillus</taxon>
    </lineage>
</organism>
<feature type="transmembrane region" description="Helical" evidence="1">
    <location>
        <begin position="28"/>
        <end position="49"/>
    </location>
</feature>
<protein>
    <submittedName>
        <fullName evidence="2">Membrane protein</fullName>
    </submittedName>
</protein>
<dbReference type="EMBL" id="CP011058">
    <property type="protein sequence ID" value="AJY77787.1"/>
    <property type="molecule type" value="Genomic_DNA"/>
</dbReference>
<evidence type="ECO:0000256" key="1">
    <source>
        <dbReference type="SAM" id="Phobius"/>
    </source>
</evidence>
<dbReference type="PATRIC" id="fig|1126833.4.peg.3514"/>
<dbReference type="HOGENOM" id="CLU_155816_0_0_9"/>
<dbReference type="KEGG" id="pbj:VN24_16060"/>
<dbReference type="InterPro" id="IPR010295">
    <property type="entry name" value="DUF898"/>
</dbReference>